<evidence type="ECO:0000313" key="2">
    <source>
        <dbReference type="Proteomes" id="UP001195483"/>
    </source>
</evidence>
<dbReference type="AlphaFoldDB" id="A0AAE0S0W4"/>
<reference evidence="1" key="1">
    <citation type="journal article" date="2021" name="Genome Biol. Evol.">
        <title>A High-Quality Reference Genome for a Parasitic Bivalve with Doubly Uniparental Inheritance (Bivalvia: Unionida).</title>
        <authorList>
            <person name="Smith C.H."/>
        </authorList>
    </citation>
    <scope>NUCLEOTIDE SEQUENCE</scope>
    <source>
        <strain evidence="1">CHS0354</strain>
    </source>
</reference>
<sequence length="164" mass="18789">MSCWNNINPDDHNPKSTTLNDLPIKCVQTCNFMNFALFDFEARDFAVQLISDWRSARGDMMTSHFRNTFSASNLMSANRSFCDVWCKNQEMGLKTVYDMRGLEYRYIRSLMALPFLPAADMPPVVLDLPEPRANSTDLHLLHLAGQPRVASPQVECFPTKHQNK</sequence>
<organism evidence="1 2">
    <name type="scientific">Potamilus streckersoni</name>
    <dbReference type="NCBI Taxonomy" id="2493646"/>
    <lineage>
        <taxon>Eukaryota</taxon>
        <taxon>Metazoa</taxon>
        <taxon>Spiralia</taxon>
        <taxon>Lophotrochozoa</taxon>
        <taxon>Mollusca</taxon>
        <taxon>Bivalvia</taxon>
        <taxon>Autobranchia</taxon>
        <taxon>Heteroconchia</taxon>
        <taxon>Palaeoheterodonta</taxon>
        <taxon>Unionida</taxon>
        <taxon>Unionoidea</taxon>
        <taxon>Unionidae</taxon>
        <taxon>Ambleminae</taxon>
        <taxon>Lampsilini</taxon>
        <taxon>Potamilus</taxon>
    </lineage>
</organism>
<gene>
    <name evidence="1" type="ORF">CHS0354_027550</name>
</gene>
<keyword evidence="2" id="KW-1185">Reference proteome</keyword>
<protein>
    <submittedName>
        <fullName evidence="1">Uncharacterized protein</fullName>
    </submittedName>
</protein>
<reference evidence="1" key="2">
    <citation type="journal article" date="2021" name="Genome Biol. Evol.">
        <title>Developing a high-quality reference genome for a parasitic bivalve with doubly uniparental inheritance (Bivalvia: Unionida).</title>
        <authorList>
            <person name="Smith C.H."/>
        </authorList>
    </citation>
    <scope>NUCLEOTIDE SEQUENCE</scope>
    <source>
        <strain evidence="1">CHS0354</strain>
        <tissue evidence="1">Mantle</tissue>
    </source>
</reference>
<proteinExistence type="predicted"/>
<dbReference type="EMBL" id="JAEAOA010001664">
    <property type="protein sequence ID" value="KAK3583145.1"/>
    <property type="molecule type" value="Genomic_DNA"/>
</dbReference>
<dbReference type="Proteomes" id="UP001195483">
    <property type="component" value="Unassembled WGS sequence"/>
</dbReference>
<reference evidence="1" key="3">
    <citation type="submission" date="2023-05" db="EMBL/GenBank/DDBJ databases">
        <authorList>
            <person name="Smith C.H."/>
        </authorList>
    </citation>
    <scope>NUCLEOTIDE SEQUENCE</scope>
    <source>
        <strain evidence="1">CHS0354</strain>
        <tissue evidence="1">Mantle</tissue>
    </source>
</reference>
<name>A0AAE0S0W4_9BIVA</name>
<accession>A0AAE0S0W4</accession>
<comment type="caution">
    <text evidence="1">The sequence shown here is derived from an EMBL/GenBank/DDBJ whole genome shotgun (WGS) entry which is preliminary data.</text>
</comment>
<evidence type="ECO:0000313" key="1">
    <source>
        <dbReference type="EMBL" id="KAK3583145.1"/>
    </source>
</evidence>